<evidence type="ECO:0000313" key="1">
    <source>
        <dbReference type="EMBL" id="PPS01775.1"/>
    </source>
</evidence>
<proteinExistence type="predicted"/>
<evidence type="ECO:0000313" key="2">
    <source>
        <dbReference type="Proteomes" id="UP000239757"/>
    </source>
</evidence>
<sequence>MVIDKGILSVELKKPVKGGSVLGRWGVKGYNIKRLSEIHFWATWEWWWSKVRAIGLYSKSLNISLLSSVLSPW</sequence>
<organism evidence="1 2">
    <name type="scientific">Gossypium barbadense</name>
    <name type="common">Sea Island cotton</name>
    <name type="synonym">Hibiscus barbadensis</name>
    <dbReference type="NCBI Taxonomy" id="3634"/>
    <lineage>
        <taxon>Eukaryota</taxon>
        <taxon>Viridiplantae</taxon>
        <taxon>Streptophyta</taxon>
        <taxon>Embryophyta</taxon>
        <taxon>Tracheophyta</taxon>
        <taxon>Spermatophyta</taxon>
        <taxon>Magnoliopsida</taxon>
        <taxon>eudicotyledons</taxon>
        <taxon>Gunneridae</taxon>
        <taxon>Pentapetalae</taxon>
        <taxon>rosids</taxon>
        <taxon>malvids</taxon>
        <taxon>Malvales</taxon>
        <taxon>Malvaceae</taxon>
        <taxon>Malvoideae</taxon>
        <taxon>Gossypium</taxon>
    </lineage>
</organism>
<protein>
    <submittedName>
        <fullName evidence="1">Uncharacterized protein</fullName>
    </submittedName>
</protein>
<name>A0A2P5XEK7_GOSBA</name>
<dbReference type="AlphaFoldDB" id="A0A2P5XEK7"/>
<reference evidence="1 2" key="1">
    <citation type="submission" date="2015-01" db="EMBL/GenBank/DDBJ databases">
        <title>Genome of allotetraploid Gossypium barbadense reveals genomic plasticity and fiber elongation in cotton evolution.</title>
        <authorList>
            <person name="Chen X."/>
            <person name="Liu X."/>
            <person name="Zhao B."/>
            <person name="Zheng H."/>
            <person name="Hu Y."/>
            <person name="Lu G."/>
            <person name="Yang C."/>
            <person name="Chen J."/>
            <person name="Shan C."/>
            <person name="Zhang L."/>
            <person name="Zhou Y."/>
            <person name="Wang L."/>
            <person name="Guo W."/>
            <person name="Bai Y."/>
            <person name="Ruan J."/>
            <person name="Shangguan X."/>
            <person name="Mao Y."/>
            <person name="Jiang J."/>
            <person name="Zhu Y."/>
            <person name="Lei J."/>
            <person name="Kang H."/>
            <person name="Chen S."/>
            <person name="He X."/>
            <person name="Wang R."/>
            <person name="Wang Y."/>
            <person name="Chen J."/>
            <person name="Wang L."/>
            <person name="Yu S."/>
            <person name="Wang B."/>
            <person name="Wei J."/>
            <person name="Song S."/>
            <person name="Lu X."/>
            <person name="Gao Z."/>
            <person name="Gu W."/>
            <person name="Deng X."/>
            <person name="Ma D."/>
            <person name="Wang S."/>
            <person name="Liang W."/>
            <person name="Fang L."/>
            <person name="Cai C."/>
            <person name="Zhu X."/>
            <person name="Zhou B."/>
            <person name="Zhang Y."/>
            <person name="Chen Z."/>
            <person name="Xu S."/>
            <person name="Zhu R."/>
            <person name="Wang S."/>
            <person name="Zhang T."/>
            <person name="Zhao G."/>
        </authorList>
    </citation>
    <scope>NUCLEOTIDE SEQUENCE [LARGE SCALE GENOMIC DNA]</scope>
    <source>
        <strain evidence="2">cv. Xinhai21</strain>
        <tissue evidence="1">Leaf</tissue>
    </source>
</reference>
<accession>A0A2P5XEK7</accession>
<dbReference type="EMBL" id="KZ665057">
    <property type="protein sequence ID" value="PPS01775.1"/>
    <property type="molecule type" value="Genomic_DNA"/>
</dbReference>
<gene>
    <name evidence="1" type="ORF">GOBAR_AA18889</name>
</gene>
<dbReference type="Proteomes" id="UP000239757">
    <property type="component" value="Unassembled WGS sequence"/>
</dbReference>